<keyword evidence="6 11" id="KW-0812">Transmembrane</keyword>
<evidence type="ECO:0000256" key="1">
    <source>
        <dbReference type="ARBA" id="ARBA00004377"/>
    </source>
</evidence>
<dbReference type="Gene3D" id="3.30.700.10">
    <property type="entry name" value="Glycoprotein, Type 4 Pilin"/>
    <property type="match status" value="1"/>
</dbReference>
<keyword evidence="3" id="KW-1003">Cell membrane</keyword>
<dbReference type="EMBL" id="RBID01000016">
    <property type="protein sequence ID" value="RKQ57145.1"/>
    <property type="molecule type" value="Genomic_DNA"/>
</dbReference>
<evidence type="ECO:0000256" key="10">
    <source>
        <dbReference type="ARBA" id="ARBA00030775"/>
    </source>
</evidence>
<evidence type="ECO:0000256" key="7">
    <source>
        <dbReference type="ARBA" id="ARBA00022989"/>
    </source>
</evidence>
<name>A0A495BBS1_VOGIN</name>
<evidence type="ECO:0000256" key="4">
    <source>
        <dbReference type="ARBA" id="ARBA00022481"/>
    </source>
</evidence>
<evidence type="ECO:0000256" key="2">
    <source>
        <dbReference type="ARBA" id="ARBA00021549"/>
    </source>
</evidence>
<evidence type="ECO:0000256" key="3">
    <source>
        <dbReference type="ARBA" id="ARBA00022475"/>
    </source>
</evidence>
<protein>
    <recommendedName>
        <fullName evidence="2">Type II secretion system protein H</fullName>
    </recommendedName>
    <alternativeName>
        <fullName evidence="10">General secretion pathway protein H</fullName>
    </alternativeName>
</protein>
<reference evidence="13 14" key="1">
    <citation type="submission" date="2018-10" db="EMBL/GenBank/DDBJ databases">
        <title>Genomic Encyclopedia of Type Strains, Phase IV (KMG-IV): sequencing the most valuable type-strain genomes for metagenomic binning, comparative biology and taxonomic classification.</title>
        <authorList>
            <person name="Goeker M."/>
        </authorList>
    </citation>
    <scope>NUCLEOTIDE SEQUENCE [LARGE SCALE GENOMIC DNA]</scope>
    <source>
        <strain evidence="13 14">DSM 3303</strain>
    </source>
</reference>
<feature type="domain" description="General secretion pathway GspH" evidence="12">
    <location>
        <begin position="51"/>
        <end position="164"/>
    </location>
</feature>
<dbReference type="InterPro" id="IPR022346">
    <property type="entry name" value="T2SS_GspH"/>
</dbReference>
<evidence type="ECO:0000256" key="5">
    <source>
        <dbReference type="ARBA" id="ARBA00022519"/>
    </source>
</evidence>
<dbReference type="InterPro" id="IPR045584">
    <property type="entry name" value="Pilin-like"/>
</dbReference>
<accession>A0A495BBS1</accession>
<dbReference type="Pfam" id="PF12019">
    <property type="entry name" value="GspH"/>
    <property type="match status" value="1"/>
</dbReference>
<dbReference type="GO" id="GO:0015627">
    <property type="term" value="C:type II protein secretion system complex"/>
    <property type="evidence" value="ECO:0007669"/>
    <property type="project" value="InterPro"/>
</dbReference>
<comment type="caution">
    <text evidence="13">The sequence shown here is derived from an EMBL/GenBank/DDBJ whole genome shotgun (WGS) entry which is preliminary data.</text>
</comment>
<dbReference type="InterPro" id="IPR012902">
    <property type="entry name" value="N_methyl_site"/>
</dbReference>
<dbReference type="GO" id="GO:0005886">
    <property type="term" value="C:plasma membrane"/>
    <property type="evidence" value="ECO:0007669"/>
    <property type="project" value="UniProtKB-SubCell"/>
</dbReference>
<evidence type="ECO:0000256" key="11">
    <source>
        <dbReference type="SAM" id="Phobius"/>
    </source>
</evidence>
<comment type="similarity">
    <text evidence="9">Belongs to the GSP H family.</text>
</comment>
<proteinExistence type="inferred from homology"/>
<organism evidence="13 14">
    <name type="scientific">Vogesella indigofera</name>
    <name type="common">Pseudomonas indigofera</name>
    <dbReference type="NCBI Taxonomy" id="45465"/>
    <lineage>
        <taxon>Bacteria</taxon>
        <taxon>Pseudomonadati</taxon>
        <taxon>Pseudomonadota</taxon>
        <taxon>Betaproteobacteria</taxon>
        <taxon>Neisseriales</taxon>
        <taxon>Chromobacteriaceae</taxon>
        <taxon>Vogesella</taxon>
    </lineage>
</organism>
<keyword evidence="4" id="KW-0488">Methylation</keyword>
<comment type="subcellular location">
    <subcellularLocation>
        <location evidence="1">Cell inner membrane</location>
        <topology evidence="1">Single-pass membrane protein</topology>
    </subcellularLocation>
</comment>
<dbReference type="RefSeq" id="WP_120811386.1">
    <property type="nucleotide sequence ID" value="NZ_RBID01000016.1"/>
</dbReference>
<dbReference type="AlphaFoldDB" id="A0A495BBS1"/>
<dbReference type="NCBIfam" id="TIGR02532">
    <property type="entry name" value="IV_pilin_GFxxxE"/>
    <property type="match status" value="1"/>
</dbReference>
<keyword evidence="7 11" id="KW-1133">Transmembrane helix</keyword>
<gene>
    <name evidence="13" type="ORF">C8E02_2604</name>
</gene>
<dbReference type="PROSITE" id="PS00409">
    <property type="entry name" value="PROKAR_NTER_METHYL"/>
    <property type="match status" value="1"/>
</dbReference>
<dbReference type="SUPFAM" id="SSF54523">
    <property type="entry name" value="Pili subunits"/>
    <property type="match status" value="1"/>
</dbReference>
<evidence type="ECO:0000313" key="14">
    <source>
        <dbReference type="Proteomes" id="UP000279384"/>
    </source>
</evidence>
<evidence type="ECO:0000313" key="13">
    <source>
        <dbReference type="EMBL" id="RKQ57145.1"/>
    </source>
</evidence>
<dbReference type="Pfam" id="PF07963">
    <property type="entry name" value="N_methyl"/>
    <property type="match status" value="1"/>
</dbReference>
<evidence type="ECO:0000256" key="8">
    <source>
        <dbReference type="ARBA" id="ARBA00023136"/>
    </source>
</evidence>
<dbReference type="Proteomes" id="UP000279384">
    <property type="component" value="Unassembled WGS sequence"/>
</dbReference>
<evidence type="ECO:0000259" key="12">
    <source>
        <dbReference type="Pfam" id="PF12019"/>
    </source>
</evidence>
<feature type="transmembrane region" description="Helical" evidence="11">
    <location>
        <begin position="20"/>
        <end position="38"/>
    </location>
</feature>
<dbReference type="GO" id="GO:0015628">
    <property type="term" value="P:protein secretion by the type II secretion system"/>
    <property type="evidence" value="ECO:0007669"/>
    <property type="project" value="InterPro"/>
</dbReference>
<keyword evidence="8 11" id="KW-0472">Membrane</keyword>
<evidence type="ECO:0000256" key="9">
    <source>
        <dbReference type="ARBA" id="ARBA00025772"/>
    </source>
</evidence>
<sequence>MKRPACTAAGVGRGFTLIELVVVLAITGILMVMAVPVLNEQIDKRRLVAVADAIYGDMQYARSEAIRNNQNVQISFSSGASWCYGMVLGATACDCSVVASSSTGYCALKRVDYLDFQKVSIPASAGISFSGNKTGFDPVRGVALGTGHVIMESALGKQAQVNLALLGRISVCAPAGVGLTGTYPAC</sequence>
<keyword evidence="5" id="KW-0997">Cell inner membrane</keyword>
<evidence type="ECO:0000256" key="6">
    <source>
        <dbReference type="ARBA" id="ARBA00022692"/>
    </source>
</evidence>